<keyword evidence="2" id="KW-0732">Signal</keyword>
<dbReference type="Gene3D" id="2.20.200.10">
    <property type="entry name" value="Outer membrane efflux proteins (OEP)"/>
    <property type="match status" value="1"/>
</dbReference>
<keyword evidence="2" id="KW-0564">Palmitate</keyword>
<reference evidence="4" key="1">
    <citation type="journal article" date="2015" name="Genome Announc.">
        <title>Complete Genome Sequence of Herbaspirillum hiltneri N3 (DSM 17495), Isolated from Surface-Sterilized Wheat Roots.</title>
        <authorList>
            <person name="Guizelini D."/>
            <person name="Saizaki P.M."/>
            <person name="Coimbra N.A."/>
            <person name="Weiss V.A."/>
            <person name="Faoro H."/>
            <person name="Sfeir M.Z."/>
            <person name="Baura V.A."/>
            <person name="Monteiro R.A."/>
            <person name="Chubatsu L.S."/>
            <person name="Souza E.M."/>
            <person name="Cruz L.M."/>
            <person name="Pedrosa F.O."/>
            <person name="Raittz R.T."/>
            <person name="Marchaukoski J.N."/>
            <person name="Steffens M.B."/>
        </authorList>
    </citation>
    <scope>NUCLEOTIDE SEQUENCE [LARGE SCALE GENOMIC DNA]</scope>
    <source>
        <strain evidence="4">N3</strain>
    </source>
</reference>
<gene>
    <name evidence="3" type="ORF">F506_04610</name>
</gene>
<keyword evidence="2" id="KW-0449">Lipoprotein</keyword>
<keyword evidence="2" id="KW-0812">Transmembrane</keyword>
<protein>
    <submittedName>
        <fullName evidence="3">RND transporter</fullName>
    </submittedName>
</protein>
<dbReference type="NCBIfam" id="TIGR01845">
    <property type="entry name" value="outer_NodT"/>
    <property type="match status" value="1"/>
</dbReference>
<evidence type="ECO:0000256" key="2">
    <source>
        <dbReference type="RuleBase" id="RU362097"/>
    </source>
</evidence>
<dbReference type="InterPro" id="IPR003423">
    <property type="entry name" value="OMP_efflux"/>
</dbReference>
<keyword evidence="2" id="KW-1134">Transmembrane beta strand</keyword>
<evidence type="ECO:0000256" key="1">
    <source>
        <dbReference type="ARBA" id="ARBA00007613"/>
    </source>
</evidence>
<evidence type="ECO:0000313" key="3">
    <source>
        <dbReference type="EMBL" id="AKZ65151.1"/>
    </source>
</evidence>
<feature type="signal peptide" evidence="2">
    <location>
        <begin position="1"/>
        <end position="30"/>
    </location>
</feature>
<evidence type="ECO:0000313" key="4">
    <source>
        <dbReference type="Proteomes" id="UP000063429"/>
    </source>
</evidence>
<comment type="similarity">
    <text evidence="1 2">Belongs to the outer membrane factor (OMF) (TC 1.B.17) family.</text>
</comment>
<dbReference type="Gene3D" id="1.20.1600.10">
    <property type="entry name" value="Outer membrane efflux proteins (OEP)"/>
    <property type="match status" value="1"/>
</dbReference>
<dbReference type="EMBL" id="CP011409">
    <property type="protein sequence ID" value="AKZ65151.1"/>
    <property type="molecule type" value="Genomic_DNA"/>
</dbReference>
<organism evidence="3 4">
    <name type="scientific">Herbaspirillum hiltneri N3</name>
    <dbReference type="NCBI Taxonomy" id="1262470"/>
    <lineage>
        <taxon>Bacteria</taxon>
        <taxon>Pseudomonadati</taxon>
        <taxon>Pseudomonadota</taxon>
        <taxon>Betaproteobacteria</taxon>
        <taxon>Burkholderiales</taxon>
        <taxon>Oxalobacteraceae</taxon>
        <taxon>Herbaspirillum</taxon>
    </lineage>
</organism>
<keyword evidence="4" id="KW-1185">Reference proteome</keyword>
<dbReference type="SUPFAM" id="SSF56954">
    <property type="entry name" value="Outer membrane efflux proteins (OEP)"/>
    <property type="match status" value="1"/>
</dbReference>
<dbReference type="InterPro" id="IPR010131">
    <property type="entry name" value="MdtP/NodT-like"/>
</dbReference>
<name>A0ABN4I679_9BURK</name>
<proteinExistence type="inferred from homology"/>
<dbReference type="Proteomes" id="UP000063429">
    <property type="component" value="Chromosome"/>
</dbReference>
<accession>A0ABN4I679</accession>
<dbReference type="PANTHER" id="PTHR30203">
    <property type="entry name" value="OUTER MEMBRANE CATION EFFLUX PROTEIN"/>
    <property type="match status" value="1"/>
</dbReference>
<feature type="chain" id="PRO_5044972336" evidence="2">
    <location>
        <begin position="31"/>
        <end position="486"/>
    </location>
</feature>
<dbReference type="PANTHER" id="PTHR30203:SF25">
    <property type="entry name" value="OUTER MEMBRANE PROTEIN-RELATED"/>
    <property type="match status" value="1"/>
</dbReference>
<sequence length="486" mass="52113">MGITADATASRAARLTTVALAAGIFLTACASGPDYQAPTVTTGSFHNATLLEQRTATAASMPQLEQWWTGFNDPVLSRIVQRAMEQNLDLAASLARVEQAQAVARHAGAERLPQVGLDTQAGRQRQSLNSPLGKIASGFPGYQRTQTLYDVGVGASWETDLAGSFKRGAEAADAERDAAEADHLGVRISITAEAADAYFRIRSAQARIRIAEDQVQTSDNLLGLVKLRLRDGLSNQREDALAQAQLSQARSGIPPLRTELERQLNRLDVLMGAVPGTYARELDAGADGNIVVPAISVADGSAGLLRRRPDVLAAERKLAASNARIGVAMAEYYPKLSLSALLGFESLGAAGLFSADSFQPQAALGLRWRLFDFGRIDAEVARAKGVNQEALARYRQSILRATEDVENAIVTLVQLEKQSIELADEVAARQRARSATQDAYQGGVLSLTEVLEEDRLLLHARDQLAQVRADDARAAVSTFRSLGGGW</sequence>
<keyword evidence="2" id="KW-0472">Membrane</keyword>
<dbReference type="Pfam" id="PF02321">
    <property type="entry name" value="OEP"/>
    <property type="match status" value="2"/>
</dbReference>
<comment type="subcellular location">
    <subcellularLocation>
        <location evidence="2">Cell membrane</location>
        <topology evidence="2">Lipid-anchor</topology>
    </subcellularLocation>
</comment>